<feature type="compositionally biased region" description="Basic and acidic residues" evidence="2">
    <location>
        <begin position="1"/>
        <end position="19"/>
    </location>
</feature>
<evidence type="ECO:0008006" key="5">
    <source>
        <dbReference type="Google" id="ProtNLM"/>
    </source>
</evidence>
<dbReference type="RefSeq" id="WP_126232184.1">
    <property type="nucleotide sequence ID" value="NZ_PRBV01000005.1"/>
</dbReference>
<organism evidence="3 4">
    <name type="scientific">Campylobacter jejuni</name>
    <dbReference type="NCBI Taxonomy" id="197"/>
    <lineage>
        <taxon>Bacteria</taxon>
        <taxon>Pseudomonadati</taxon>
        <taxon>Campylobacterota</taxon>
        <taxon>Epsilonproteobacteria</taxon>
        <taxon>Campylobacterales</taxon>
        <taxon>Campylobacteraceae</taxon>
        <taxon>Campylobacter</taxon>
    </lineage>
</organism>
<dbReference type="PANTHER" id="PTHR38432">
    <property type="entry name" value="TELA-LIKE PROTEIN SAOUHSC_01408"/>
    <property type="match status" value="1"/>
</dbReference>
<evidence type="ECO:0000256" key="1">
    <source>
        <dbReference type="ARBA" id="ARBA00005541"/>
    </source>
</evidence>
<name>A0A431EED9_CAMJU</name>
<evidence type="ECO:0000256" key="2">
    <source>
        <dbReference type="SAM" id="MobiDB-lite"/>
    </source>
</evidence>
<dbReference type="AlphaFoldDB" id="A0A431EED9"/>
<dbReference type="InterPro" id="IPR008863">
    <property type="entry name" value="Toxic_anion-R_TelA"/>
</dbReference>
<comment type="caution">
    <text evidence="3">The sequence shown here is derived from an EMBL/GenBank/DDBJ whole genome shotgun (WGS) entry which is preliminary data.</text>
</comment>
<comment type="similarity">
    <text evidence="1">Belongs to the TelA family.</text>
</comment>
<dbReference type="Pfam" id="PF05816">
    <property type="entry name" value="TelA"/>
    <property type="match status" value="1"/>
</dbReference>
<sequence>MVDNKSKSKKKAQETEKAKKTGKNVGYSKYMEDISKLDISSFDKFDLRGRISDLDNPQSKVIHETLTSLSSKVSELKAESKSAFKPGLWAKLFRLDKVGSYVGKYKQVKVVIDEMVDTLENAQKGLYNDNVTMGKEIEGLKKQIIKLESVLKKLDYYKDEIQGSDLDNELKETAMFTCLQKITDTQQRIGVSKQAVLAISTIVKNNTELIISVDRAKEVTLTTLALSVMICKSLQEQGKVANTVEELNGKTGDLLIHTSEMLKTQGVLIQKQASSAMLDGEKLEKSFNNCLEAYKDISKFRQQAIKELGAQVDGLKVLLNNMDGELDKVEVLHDNTKRISGSL</sequence>
<accession>A0A431EED9</accession>
<protein>
    <recommendedName>
        <fullName evidence="5">Toxic anion resistance protein</fullName>
    </recommendedName>
</protein>
<dbReference type="PANTHER" id="PTHR38432:SF1">
    <property type="entry name" value="TELA-LIKE PROTEIN SAOUHSC_01408"/>
    <property type="match status" value="1"/>
</dbReference>
<reference evidence="3 4" key="1">
    <citation type="journal article" date="2019" name="Appl. Environ. Microbiol.">
        <title>Population genetics and characterization of Campylobacter jejuni isolates in western jackdaws and game birds in Finland.</title>
        <authorList>
            <person name="Kovanen S."/>
            <person name="Rossi M."/>
            <person name="Pohja-Mykra M."/>
            <person name="Nieminen T."/>
            <person name="Raunio-Saarnisto M."/>
            <person name="Sauvala M."/>
            <person name="Fredriksson-Ahomaa M."/>
            <person name="Hanninen M.L."/>
            <person name="Kivisto R."/>
        </authorList>
    </citation>
    <scope>NUCLEOTIDE SEQUENCE [LARGE SCALE GENOMIC DNA]</scope>
    <source>
        <strain evidence="3 4">CB313</strain>
    </source>
</reference>
<gene>
    <name evidence="3" type="ORF">C3H57_04435</name>
</gene>
<feature type="region of interest" description="Disordered" evidence="2">
    <location>
        <begin position="1"/>
        <end position="22"/>
    </location>
</feature>
<evidence type="ECO:0000313" key="3">
    <source>
        <dbReference type="EMBL" id="RTJ79624.1"/>
    </source>
</evidence>
<proteinExistence type="inferred from homology"/>
<dbReference type="Proteomes" id="UP000288507">
    <property type="component" value="Unassembled WGS sequence"/>
</dbReference>
<dbReference type="EMBL" id="PRBV01000005">
    <property type="protein sequence ID" value="RTJ79624.1"/>
    <property type="molecule type" value="Genomic_DNA"/>
</dbReference>
<evidence type="ECO:0000313" key="4">
    <source>
        <dbReference type="Proteomes" id="UP000288507"/>
    </source>
</evidence>